<dbReference type="InterPro" id="IPR036428">
    <property type="entry name" value="PCD_sf"/>
</dbReference>
<dbReference type="GeneID" id="96291402"/>
<dbReference type="EC" id="4.2.1.96" evidence="4"/>
<dbReference type="CDD" id="cd00488">
    <property type="entry name" value="PCD_DCoH"/>
    <property type="match status" value="1"/>
</dbReference>
<comment type="caution">
    <text evidence="5">The sequence shown here is derived from an EMBL/GenBank/DDBJ whole genome shotgun (WGS) entry which is preliminary data.</text>
</comment>
<dbReference type="PANTHER" id="PTHR12599">
    <property type="entry name" value="PTERIN-4-ALPHA-CARBINOLAMINE DEHYDRATASE"/>
    <property type="match status" value="1"/>
</dbReference>
<reference evidence="6" key="1">
    <citation type="journal article" date="2019" name="Int. J. Syst. Evol. Microbiol.">
        <title>The Global Catalogue of Microorganisms (GCM) 10K type strain sequencing project: providing services to taxonomists for standard genome sequencing and annotation.</title>
        <authorList>
            <consortium name="The Broad Institute Genomics Platform"/>
            <consortium name="The Broad Institute Genome Sequencing Center for Infectious Disease"/>
            <person name="Wu L."/>
            <person name="Ma J."/>
        </authorList>
    </citation>
    <scope>NUCLEOTIDE SEQUENCE [LARGE SCALE GENOMIC DNA]</scope>
    <source>
        <strain evidence="6">JCM 4594</strain>
    </source>
</reference>
<dbReference type="Pfam" id="PF01329">
    <property type="entry name" value="Pterin_4a"/>
    <property type="match status" value="1"/>
</dbReference>
<name>A0ABQ3A797_9ACTN</name>
<keyword evidence="6" id="KW-1185">Reference proteome</keyword>
<dbReference type="PANTHER" id="PTHR12599:SF0">
    <property type="entry name" value="PTERIN-4-ALPHA-CARBINOLAMINE DEHYDRATASE"/>
    <property type="match status" value="1"/>
</dbReference>
<dbReference type="Proteomes" id="UP000600946">
    <property type="component" value="Unassembled WGS sequence"/>
</dbReference>
<evidence type="ECO:0000256" key="4">
    <source>
        <dbReference type="HAMAP-Rule" id="MF_00434"/>
    </source>
</evidence>
<dbReference type="RefSeq" id="WP_161252621.1">
    <property type="nucleotide sequence ID" value="NZ_BMUU01000005.1"/>
</dbReference>
<sequence>MPVEPLSQKDIEDRLRELPGWSLSDDHDRISRSYRLAGHFAATAMVVHVAQIQEELDHHSDLTLGYNTVALTVNTHEAGGALTERDFQLAHRIEEIAPVHGAG</sequence>
<evidence type="ECO:0000256" key="1">
    <source>
        <dbReference type="ARBA" id="ARBA00001554"/>
    </source>
</evidence>
<accession>A0ABQ3A797</accession>
<evidence type="ECO:0000313" key="6">
    <source>
        <dbReference type="Proteomes" id="UP000600946"/>
    </source>
</evidence>
<evidence type="ECO:0000256" key="2">
    <source>
        <dbReference type="ARBA" id="ARBA00006472"/>
    </source>
</evidence>
<proteinExistence type="inferred from homology"/>
<comment type="catalytic activity">
    <reaction evidence="1 4">
        <text>(4aS,6R)-4a-hydroxy-L-erythro-5,6,7,8-tetrahydrobiopterin = (6R)-L-erythro-6,7-dihydrobiopterin + H2O</text>
        <dbReference type="Rhea" id="RHEA:11920"/>
        <dbReference type="ChEBI" id="CHEBI:15377"/>
        <dbReference type="ChEBI" id="CHEBI:15642"/>
        <dbReference type="ChEBI" id="CHEBI:43120"/>
        <dbReference type="EC" id="4.2.1.96"/>
    </reaction>
</comment>
<dbReference type="NCBIfam" id="NF002017">
    <property type="entry name" value="PRK00823.1-2"/>
    <property type="match status" value="1"/>
</dbReference>
<dbReference type="InterPro" id="IPR001533">
    <property type="entry name" value="Pterin_deHydtase"/>
</dbReference>
<comment type="similarity">
    <text evidence="2 4">Belongs to the pterin-4-alpha-carbinolamine dehydratase family.</text>
</comment>
<keyword evidence="3 4" id="KW-0456">Lyase</keyword>
<dbReference type="EMBL" id="BMUU01000005">
    <property type="protein sequence ID" value="GGY37550.1"/>
    <property type="molecule type" value="Genomic_DNA"/>
</dbReference>
<dbReference type="Gene3D" id="3.30.1360.20">
    <property type="entry name" value="Transcriptional coactivator/pterin dehydratase"/>
    <property type="match status" value="1"/>
</dbReference>
<evidence type="ECO:0000256" key="3">
    <source>
        <dbReference type="ARBA" id="ARBA00023239"/>
    </source>
</evidence>
<evidence type="ECO:0000313" key="5">
    <source>
        <dbReference type="EMBL" id="GGY37550.1"/>
    </source>
</evidence>
<dbReference type="SUPFAM" id="SSF55248">
    <property type="entry name" value="PCD-like"/>
    <property type="match status" value="1"/>
</dbReference>
<organism evidence="5 6">
    <name type="scientific">Streptomyces xanthochromogenes</name>
    <dbReference type="NCBI Taxonomy" id="67384"/>
    <lineage>
        <taxon>Bacteria</taxon>
        <taxon>Bacillati</taxon>
        <taxon>Actinomycetota</taxon>
        <taxon>Actinomycetes</taxon>
        <taxon>Kitasatosporales</taxon>
        <taxon>Streptomycetaceae</taxon>
        <taxon>Streptomyces</taxon>
    </lineage>
</organism>
<gene>
    <name evidence="5" type="ORF">GCM10010326_34440</name>
</gene>
<protein>
    <recommendedName>
        <fullName evidence="4">Putative pterin-4-alpha-carbinolamine dehydratase</fullName>
        <shortName evidence="4">PHS</shortName>
        <ecNumber evidence="4">4.2.1.96</ecNumber>
    </recommendedName>
    <alternativeName>
        <fullName evidence="4">4-alpha-hydroxy-tetrahydropterin dehydratase</fullName>
    </alternativeName>
    <alternativeName>
        <fullName evidence="4">Pterin carbinolamine dehydratase</fullName>
        <shortName evidence="4">PCD</shortName>
    </alternativeName>
</protein>
<dbReference type="HAMAP" id="MF_00434">
    <property type="entry name" value="Pterin_4_alpha"/>
    <property type="match status" value="1"/>
</dbReference>